<dbReference type="Proteomes" id="UP000472372">
    <property type="component" value="Chromosome 12"/>
</dbReference>
<sequence length="265" mass="30509">MRLDPHTVYHHEPLFKEDHFDGTRMECFNRADLTVQNPRNELAKCPPAEQARRARLSEAEKKRSKNDGLVTNMTILDGVTAYRLGGWEAPHSRLDNVVFEREGYKRQGVRMRVITHGWVFCRWGRAKSVQRVGGVAIDEEQERRLHGDSWREGGWMGFTDLEGVRDWLGEEREAERRERERRRVELRGWEEEVLQASEGEEGPSPLRSQSVSVRRGGLPVENTGALVVKGRSEVKKVDKGKGRAEVERGVQDIVIEPSPERDFDD</sequence>
<organism evidence="1 2">
    <name type="scientific">Pyrenophora teres f. teres</name>
    <dbReference type="NCBI Taxonomy" id="97479"/>
    <lineage>
        <taxon>Eukaryota</taxon>
        <taxon>Fungi</taxon>
        <taxon>Dikarya</taxon>
        <taxon>Ascomycota</taxon>
        <taxon>Pezizomycotina</taxon>
        <taxon>Dothideomycetes</taxon>
        <taxon>Pleosporomycetidae</taxon>
        <taxon>Pleosporales</taxon>
        <taxon>Pleosporineae</taxon>
        <taxon>Pleosporaceae</taxon>
        <taxon>Pyrenophora</taxon>
    </lineage>
</organism>
<protein>
    <submittedName>
        <fullName evidence="1">Uncharacterized protein</fullName>
    </submittedName>
</protein>
<dbReference type="EMBL" id="HG992988">
    <property type="protein sequence ID" value="CAE7220718.1"/>
    <property type="molecule type" value="Genomic_DNA"/>
</dbReference>
<proteinExistence type="predicted"/>
<evidence type="ECO:0000313" key="2">
    <source>
        <dbReference type="Proteomes" id="UP000472372"/>
    </source>
</evidence>
<name>A0A6S6WG05_9PLEO</name>
<reference evidence="1" key="1">
    <citation type="submission" date="2021-02" db="EMBL/GenBank/DDBJ databases">
        <authorList>
            <person name="Syme A R."/>
            <person name="Syme A R."/>
            <person name="Moolhuijzen P."/>
        </authorList>
    </citation>
    <scope>NUCLEOTIDE SEQUENCE</scope>
    <source>
        <strain evidence="1">W1-1</strain>
    </source>
</reference>
<accession>A0A6S6WG05</accession>
<dbReference type="AlphaFoldDB" id="A0A6S6WG05"/>
<evidence type="ECO:0000313" key="1">
    <source>
        <dbReference type="EMBL" id="CAE7220718.1"/>
    </source>
</evidence>
<gene>
    <name evidence="1" type="ORF">PTTW11_11358</name>
</gene>